<comment type="caution">
    <text evidence="2">The sequence shown here is derived from an EMBL/GenBank/DDBJ whole genome shotgun (WGS) entry which is preliminary data.</text>
</comment>
<keyword evidence="1" id="KW-0732">Signal</keyword>
<keyword evidence="3" id="KW-1185">Reference proteome</keyword>
<evidence type="ECO:0000313" key="2">
    <source>
        <dbReference type="EMBL" id="GMR52763.1"/>
    </source>
</evidence>
<organism evidence="2 3">
    <name type="scientific">Pristionchus mayeri</name>
    <dbReference type="NCBI Taxonomy" id="1317129"/>
    <lineage>
        <taxon>Eukaryota</taxon>
        <taxon>Metazoa</taxon>
        <taxon>Ecdysozoa</taxon>
        <taxon>Nematoda</taxon>
        <taxon>Chromadorea</taxon>
        <taxon>Rhabditida</taxon>
        <taxon>Rhabditina</taxon>
        <taxon>Diplogasteromorpha</taxon>
        <taxon>Diplogasteroidea</taxon>
        <taxon>Neodiplogasteridae</taxon>
        <taxon>Pristionchus</taxon>
    </lineage>
</organism>
<feature type="chain" id="PRO_5042980785" evidence="1">
    <location>
        <begin position="17"/>
        <end position="212"/>
    </location>
</feature>
<gene>
    <name evidence="2" type="ORF">PMAYCL1PPCAC_22958</name>
</gene>
<sequence length="212" mass="24237">FLFFSFLFLVSSTALGDRNICGLNCLGDEESKQDPPFPTGCDRTLINETKADTSEQRLWSYHREVYERPECGLFTFFFTTTGNVSVYAPRRAPFLTATAHDYYYTNQTVVNCLRECGFSVCDKPHLTVTYGLDTKGDVNTYQLFKHGQFVCDGVTTVIVRSFRPETEIRLDLSNYTVAVEEYSINLSYHEIWTVRDRILHTDTNSYAGINSS</sequence>
<feature type="signal peptide" evidence="1">
    <location>
        <begin position="1"/>
        <end position="16"/>
    </location>
</feature>
<dbReference type="EMBL" id="BTRK01000005">
    <property type="protein sequence ID" value="GMR52763.1"/>
    <property type="molecule type" value="Genomic_DNA"/>
</dbReference>
<name>A0AAN5CXQ9_9BILA</name>
<feature type="non-terminal residue" evidence="2">
    <location>
        <position position="1"/>
    </location>
</feature>
<dbReference type="Proteomes" id="UP001328107">
    <property type="component" value="Unassembled WGS sequence"/>
</dbReference>
<proteinExistence type="predicted"/>
<protein>
    <submittedName>
        <fullName evidence="2">Uncharacterized protein</fullName>
    </submittedName>
</protein>
<evidence type="ECO:0000313" key="3">
    <source>
        <dbReference type="Proteomes" id="UP001328107"/>
    </source>
</evidence>
<evidence type="ECO:0000256" key="1">
    <source>
        <dbReference type="SAM" id="SignalP"/>
    </source>
</evidence>
<reference evidence="3" key="1">
    <citation type="submission" date="2022-10" db="EMBL/GenBank/DDBJ databases">
        <title>Genome assembly of Pristionchus species.</title>
        <authorList>
            <person name="Yoshida K."/>
            <person name="Sommer R.J."/>
        </authorList>
    </citation>
    <scope>NUCLEOTIDE SEQUENCE [LARGE SCALE GENOMIC DNA]</scope>
    <source>
        <strain evidence="3">RS5460</strain>
    </source>
</reference>
<accession>A0AAN5CXQ9</accession>
<dbReference type="AlphaFoldDB" id="A0AAN5CXQ9"/>